<organism evidence="2 3">
    <name type="scientific">Emiliania huxleyi (strain CCMP1516)</name>
    <dbReference type="NCBI Taxonomy" id="280463"/>
    <lineage>
        <taxon>Eukaryota</taxon>
        <taxon>Haptista</taxon>
        <taxon>Haptophyta</taxon>
        <taxon>Prymnesiophyceae</taxon>
        <taxon>Isochrysidales</taxon>
        <taxon>Noelaerhabdaceae</taxon>
        <taxon>Emiliania</taxon>
    </lineage>
</organism>
<dbReference type="Proteomes" id="UP000013827">
    <property type="component" value="Unassembled WGS sequence"/>
</dbReference>
<name>A0A0D3IB13_EMIH1</name>
<protein>
    <recommendedName>
        <fullName evidence="4">Heterokaryon incompatibility domain-containing protein</fullName>
    </recommendedName>
</protein>
<evidence type="ECO:0000256" key="1">
    <source>
        <dbReference type="SAM" id="MobiDB-lite"/>
    </source>
</evidence>
<dbReference type="AlphaFoldDB" id="A0A0D3IB13"/>
<accession>A0A0D3IB13</accession>
<evidence type="ECO:0008006" key="4">
    <source>
        <dbReference type="Google" id="ProtNLM"/>
    </source>
</evidence>
<keyword evidence="3" id="KW-1185">Reference proteome</keyword>
<feature type="compositionally biased region" description="Polar residues" evidence="1">
    <location>
        <begin position="344"/>
        <end position="353"/>
    </location>
</feature>
<reference evidence="2" key="2">
    <citation type="submission" date="2024-10" db="UniProtKB">
        <authorList>
            <consortium name="EnsemblProtists"/>
        </authorList>
    </citation>
    <scope>IDENTIFICATION</scope>
</reference>
<feature type="region of interest" description="Disordered" evidence="1">
    <location>
        <begin position="332"/>
        <end position="353"/>
    </location>
</feature>
<evidence type="ECO:0000313" key="2">
    <source>
        <dbReference type="EnsemblProtists" id="EOD08448"/>
    </source>
</evidence>
<dbReference type="STRING" id="2903.R1BFD8"/>
<dbReference type="PaxDb" id="2903-EOD08448"/>
<dbReference type="HOGENOM" id="CLU_786272_0_0_1"/>
<reference evidence="3" key="1">
    <citation type="journal article" date="2013" name="Nature">
        <title>Pan genome of the phytoplankton Emiliania underpins its global distribution.</title>
        <authorList>
            <person name="Read B.A."/>
            <person name="Kegel J."/>
            <person name="Klute M.J."/>
            <person name="Kuo A."/>
            <person name="Lefebvre S.C."/>
            <person name="Maumus F."/>
            <person name="Mayer C."/>
            <person name="Miller J."/>
            <person name="Monier A."/>
            <person name="Salamov A."/>
            <person name="Young J."/>
            <person name="Aguilar M."/>
            <person name="Claverie J.M."/>
            <person name="Frickenhaus S."/>
            <person name="Gonzalez K."/>
            <person name="Herman E.K."/>
            <person name="Lin Y.C."/>
            <person name="Napier J."/>
            <person name="Ogata H."/>
            <person name="Sarno A.F."/>
            <person name="Shmutz J."/>
            <person name="Schroeder D."/>
            <person name="de Vargas C."/>
            <person name="Verret F."/>
            <person name="von Dassow P."/>
            <person name="Valentin K."/>
            <person name="Van de Peer Y."/>
            <person name="Wheeler G."/>
            <person name="Dacks J.B."/>
            <person name="Delwiche C.F."/>
            <person name="Dyhrman S.T."/>
            <person name="Glockner G."/>
            <person name="John U."/>
            <person name="Richards T."/>
            <person name="Worden A.Z."/>
            <person name="Zhang X."/>
            <person name="Grigoriev I.V."/>
            <person name="Allen A.E."/>
            <person name="Bidle K."/>
            <person name="Borodovsky M."/>
            <person name="Bowler C."/>
            <person name="Brownlee C."/>
            <person name="Cock J.M."/>
            <person name="Elias M."/>
            <person name="Gladyshev V.N."/>
            <person name="Groth M."/>
            <person name="Guda C."/>
            <person name="Hadaegh A."/>
            <person name="Iglesias-Rodriguez M.D."/>
            <person name="Jenkins J."/>
            <person name="Jones B.M."/>
            <person name="Lawson T."/>
            <person name="Leese F."/>
            <person name="Lindquist E."/>
            <person name="Lobanov A."/>
            <person name="Lomsadze A."/>
            <person name="Malik S.B."/>
            <person name="Marsh M.E."/>
            <person name="Mackinder L."/>
            <person name="Mock T."/>
            <person name="Mueller-Roeber B."/>
            <person name="Pagarete A."/>
            <person name="Parker M."/>
            <person name="Probert I."/>
            <person name="Quesneville H."/>
            <person name="Raines C."/>
            <person name="Rensing S.A."/>
            <person name="Riano-Pachon D.M."/>
            <person name="Richier S."/>
            <person name="Rokitta S."/>
            <person name="Shiraiwa Y."/>
            <person name="Soanes D.M."/>
            <person name="van der Giezen M."/>
            <person name="Wahlund T.M."/>
            <person name="Williams B."/>
            <person name="Wilson W."/>
            <person name="Wolfe G."/>
            <person name="Wurch L.L."/>
        </authorList>
    </citation>
    <scope>NUCLEOTIDE SEQUENCE</scope>
</reference>
<dbReference type="Gene3D" id="3.40.50.1970">
    <property type="match status" value="1"/>
</dbReference>
<dbReference type="RefSeq" id="XP_005760877.1">
    <property type="nucleotide sequence ID" value="XM_005760820.1"/>
</dbReference>
<evidence type="ECO:0000313" key="3">
    <source>
        <dbReference type="Proteomes" id="UP000013827"/>
    </source>
</evidence>
<proteinExistence type="predicted"/>
<dbReference type="GeneID" id="17254602"/>
<dbReference type="EnsemblProtists" id="EOD08448">
    <property type="protein sequence ID" value="EOD08448"/>
    <property type="gene ID" value="EMIHUDRAFT_471081"/>
</dbReference>
<feature type="compositionally biased region" description="Basic and acidic residues" evidence="1">
    <location>
        <begin position="332"/>
        <end position="343"/>
    </location>
</feature>
<dbReference type="SUPFAM" id="SSF52255">
    <property type="entry name" value="N5-CAIR mutase (phosphoribosylaminoimidazole carboxylase, PurE)"/>
    <property type="match status" value="1"/>
</dbReference>
<dbReference type="KEGG" id="ehx:EMIHUDRAFT_471081"/>
<sequence>MPHSSQQLVNECMLALLALTKSARVSKPAQLAAALHLCRLPASEAEVAARLDAPKATPALLDAGLRRRRWQQRRCFFLVRQHGPSSHVLCRLPRELFEHVMPRGVPVATVAIHNAANAGLLAVRTLGPYGAPAGPGWMQPDDPDPDGEQLKALKGFLNSPGGKKIERLWIDSACMPQDLPKGSRSAEDTVAFKGMLKEVNRLYLGTTVLILLDLSYVSRFWTQFESWLAMQFAMPDGLRPAVGTKNQRHHIICIQNAVEQSALFEKALIDMWAAKTPQQAHAFLSKPDVTVTNQSDKEGQLPKIKALDTTVQAAFGDIPRLLEDELAASEAAAKRAEMAREAETSLSGSKPLL</sequence>